<sequence>MILVLHFESKSDCGSSYHFFTTMAVQPPLARPPGPPAQAPPPPAVPARPPNAPGPAPAPPLAPPVPAPAQPVPPAAGAGSNAIPWGPQGIVPPTTSLTAPAVGDRSGFVGGLIPNAPTAPFANPAPGSMAPSPQVPGGTRLVSNGPECVAFEVPQSMTGVQSAHVLGCIQVAAGQWACSADQLASPVSAPTC</sequence>
<feature type="compositionally biased region" description="Pro residues" evidence="1">
    <location>
        <begin position="29"/>
        <end position="74"/>
    </location>
</feature>
<dbReference type="Proteomes" id="UP000193411">
    <property type="component" value="Unassembled WGS sequence"/>
</dbReference>
<gene>
    <name evidence="2" type="ORF">BCR44DRAFT_90216</name>
</gene>
<dbReference type="STRING" id="765915.A0A1Y2HEA0"/>
<name>A0A1Y2HEA0_9FUNG</name>
<dbReference type="OrthoDB" id="5593699at2759"/>
<dbReference type="AlphaFoldDB" id="A0A1Y2HEA0"/>
<protein>
    <submittedName>
        <fullName evidence="2">Uncharacterized protein</fullName>
    </submittedName>
</protein>
<accession>A0A1Y2HEA0</accession>
<evidence type="ECO:0000313" key="3">
    <source>
        <dbReference type="Proteomes" id="UP000193411"/>
    </source>
</evidence>
<proteinExistence type="predicted"/>
<comment type="caution">
    <text evidence="2">The sequence shown here is derived from an EMBL/GenBank/DDBJ whole genome shotgun (WGS) entry which is preliminary data.</text>
</comment>
<feature type="region of interest" description="Disordered" evidence="1">
    <location>
        <begin position="29"/>
        <end position="84"/>
    </location>
</feature>
<dbReference type="EMBL" id="MCFL01000040">
    <property type="protein sequence ID" value="ORZ32907.1"/>
    <property type="molecule type" value="Genomic_DNA"/>
</dbReference>
<evidence type="ECO:0000313" key="2">
    <source>
        <dbReference type="EMBL" id="ORZ32907.1"/>
    </source>
</evidence>
<organism evidence="2 3">
    <name type="scientific">Catenaria anguillulae PL171</name>
    <dbReference type="NCBI Taxonomy" id="765915"/>
    <lineage>
        <taxon>Eukaryota</taxon>
        <taxon>Fungi</taxon>
        <taxon>Fungi incertae sedis</taxon>
        <taxon>Blastocladiomycota</taxon>
        <taxon>Blastocladiomycetes</taxon>
        <taxon>Blastocladiales</taxon>
        <taxon>Catenariaceae</taxon>
        <taxon>Catenaria</taxon>
    </lineage>
</organism>
<evidence type="ECO:0000256" key="1">
    <source>
        <dbReference type="SAM" id="MobiDB-lite"/>
    </source>
</evidence>
<reference evidence="2 3" key="1">
    <citation type="submission" date="2016-07" db="EMBL/GenBank/DDBJ databases">
        <title>Pervasive Adenine N6-methylation of Active Genes in Fungi.</title>
        <authorList>
            <consortium name="DOE Joint Genome Institute"/>
            <person name="Mondo S.J."/>
            <person name="Dannebaum R.O."/>
            <person name="Kuo R.C."/>
            <person name="Labutti K."/>
            <person name="Haridas S."/>
            <person name="Kuo A."/>
            <person name="Salamov A."/>
            <person name="Ahrendt S.R."/>
            <person name="Lipzen A."/>
            <person name="Sullivan W."/>
            <person name="Andreopoulos W.B."/>
            <person name="Clum A."/>
            <person name="Lindquist E."/>
            <person name="Daum C."/>
            <person name="Ramamoorthy G.K."/>
            <person name="Gryganskyi A."/>
            <person name="Culley D."/>
            <person name="Magnuson J.K."/>
            <person name="James T.Y."/>
            <person name="O'Malley M.A."/>
            <person name="Stajich J.E."/>
            <person name="Spatafora J.W."/>
            <person name="Visel A."/>
            <person name="Grigoriev I.V."/>
        </authorList>
    </citation>
    <scope>NUCLEOTIDE SEQUENCE [LARGE SCALE GENOMIC DNA]</scope>
    <source>
        <strain evidence="2 3">PL171</strain>
    </source>
</reference>
<keyword evidence="3" id="KW-1185">Reference proteome</keyword>